<evidence type="ECO:0000313" key="1">
    <source>
        <dbReference type="EMBL" id="REC55076.1"/>
    </source>
</evidence>
<evidence type="ECO:0000313" key="2">
    <source>
        <dbReference type="Proteomes" id="UP000256512"/>
    </source>
</evidence>
<dbReference type="AlphaFoldDB" id="A0A3D9BNR9"/>
<comment type="caution">
    <text evidence="1">The sequence shown here is derived from an EMBL/GenBank/DDBJ whole genome shotgun (WGS) entry which is preliminary data.</text>
</comment>
<dbReference type="Proteomes" id="UP000256512">
    <property type="component" value="Unassembled WGS sequence"/>
</dbReference>
<protein>
    <recommendedName>
        <fullName evidence="3">HNH endonuclease</fullName>
    </recommendedName>
</protein>
<keyword evidence="2" id="KW-1185">Reference proteome</keyword>
<evidence type="ECO:0008006" key="3">
    <source>
        <dbReference type="Google" id="ProtNLM"/>
    </source>
</evidence>
<gene>
    <name evidence="1" type="ORF">DRF62_07355</name>
</gene>
<accession>A0A3D9BNR9</accession>
<sequence length="251" mass="29606">MKNNLPKICYWCGIELTPSSIKREHVPPKGFFPKGFKKDLMTVPSCEKHNNNFSKLDEKFQFYLKSHRSNSAAENDFLDTVLRGLKRKEKQSFVNSFNKNTGIGFINEKPTIFSKLEPFEADTFIEKIIRALYFYHKEKPAEGMIQWFSKHIHFGGIDSNSFVDSFKEDLDERILTRGEFNNPEVFQYRYIDVQGTFGLFLDFYEGIEFIGWVLPKGFTYDNFNPEKHGYTEEKLYEINNKNKVIYPNFNK</sequence>
<dbReference type="EMBL" id="QNVS01000016">
    <property type="protein sequence ID" value="REC55076.1"/>
    <property type="molecule type" value="Genomic_DNA"/>
</dbReference>
<organism evidence="1 2">
    <name type="scientific">Chryseobacterium piscium</name>
    <dbReference type="NCBI Taxonomy" id="333702"/>
    <lineage>
        <taxon>Bacteria</taxon>
        <taxon>Pseudomonadati</taxon>
        <taxon>Bacteroidota</taxon>
        <taxon>Flavobacteriia</taxon>
        <taxon>Flavobacteriales</taxon>
        <taxon>Weeksellaceae</taxon>
        <taxon>Chryseobacterium group</taxon>
        <taxon>Chryseobacterium</taxon>
    </lineage>
</organism>
<proteinExistence type="predicted"/>
<dbReference type="RefSeq" id="WP_115949744.1">
    <property type="nucleotide sequence ID" value="NZ_QNVS01000016.1"/>
</dbReference>
<reference evidence="1 2" key="1">
    <citation type="journal article" date="2006" name="Int. J. Syst. Evol. Microbiol.">
        <title>Chryseobacterium piscium sp. nov., isolated from fish of the South Atlantic Ocean off South Africa.</title>
        <authorList>
            <person name="de Beer H."/>
            <person name="Hugo C.J."/>
            <person name="Jooste P.J."/>
            <person name="Vancanneyt M."/>
            <person name="Coenye T."/>
            <person name="Vandamme P."/>
        </authorList>
    </citation>
    <scope>NUCLEOTIDE SEQUENCE [LARGE SCALE GENOMIC DNA]</scope>
    <source>
        <strain evidence="1 2">CCUG 51923</strain>
    </source>
</reference>
<name>A0A3D9BNR9_9FLAO</name>